<evidence type="ECO:0000256" key="2">
    <source>
        <dbReference type="PIRSR" id="PIRSR006615-1"/>
    </source>
</evidence>
<dbReference type="EMBL" id="JBHSKX010000001">
    <property type="protein sequence ID" value="MFC5365463.1"/>
    <property type="molecule type" value="Genomic_DNA"/>
</dbReference>
<feature type="binding site" evidence="2">
    <location>
        <position position="278"/>
    </location>
    <ligand>
        <name>Zn(2+)</name>
        <dbReference type="ChEBI" id="CHEBI:29105"/>
        <note>catalytic</note>
    </ligand>
</feature>
<dbReference type="CDD" id="cd06460">
    <property type="entry name" value="M32_Taq"/>
    <property type="match status" value="1"/>
</dbReference>
<dbReference type="Pfam" id="PF02074">
    <property type="entry name" value="Peptidase_M32"/>
    <property type="match status" value="1"/>
</dbReference>
<dbReference type="Proteomes" id="UP001596201">
    <property type="component" value="Unassembled WGS sequence"/>
</dbReference>
<dbReference type="SUPFAM" id="SSF55486">
    <property type="entry name" value="Metalloproteases ('zincins'), catalytic domain"/>
    <property type="match status" value="1"/>
</dbReference>
<dbReference type="GO" id="GO:0004181">
    <property type="term" value="F:metallocarboxypeptidase activity"/>
    <property type="evidence" value="ECO:0007669"/>
    <property type="project" value="UniProtKB-UniRule"/>
</dbReference>
<dbReference type="EC" id="3.4.17.19" evidence="1"/>
<evidence type="ECO:0000313" key="6">
    <source>
        <dbReference type="Proteomes" id="UP001596201"/>
    </source>
</evidence>
<feature type="binding site" evidence="2">
    <location>
        <position position="282"/>
    </location>
    <ligand>
        <name>Zn(2+)</name>
        <dbReference type="ChEBI" id="CHEBI:29105"/>
        <note>catalytic</note>
    </ligand>
</feature>
<evidence type="ECO:0000256" key="1">
    <source>
        <dbReference type="PIRNR" id="PIRNR006615"/>
    </source>
</evidence>
<proteinExistence type="inferred from homology"/>
<feature type="region of interest" description="Disordered" evidence="4">
    <location>
        <begin position="1"/>
        <end position="23"/>
    </location>
</feature>
<comment type="caution">
    <text evidence="5">The sequence shown here is derived from an EMBL/GenBank/DDBJ whole genome shotgun (WGS) entry which is preliminary data.</text>
</comment>
<dbReference type="PIRSF" id="PIRSF006615">
    <property type="entry name" value="Zn_crbxpep_Taq"/>
    <property type="match status" value="1"/>
</dbReference>
<dbReference type="Gene3D" id="1.10.1370.30">
    <property type="match status" value="1"/>
</dbReference>
<dbReference type="InterPro" id="IPR001333">
    <property type="entry name" value="Peptidase_M32_Taq"/>
</dbReference>
<comment type="catalytic activity">
    <reaction evidence="1">
        <text>Release of a C-terminal amino acid with broad specificity, except for -Pro.</text>
        <dbReference type="EC" id="3.4.17.19"/>
    </reaction>
</comment>
<dbReference type="AlphaFoldDB" id="A0ABD5R6R5"/>
<dbReference type="GO" id="GO:0046872">
    <property type="term" value="F:metal ion binding"/>
    <property type="evidence" value="ECO:0007669"/>
    <property type="project" value="UniProtKB-KW"/>
</dbReference>
<dbReference type="PANTHER" id="PTHR34217:SF1">
    <property type="entry name" value="CARBOXYPEPTIDASE 1"/>
    <property type="match status" value="1"/>
</dbReference>
<dbReference type="RefSeq" id="WP_227229244.1">
    <property type="nucleotide sequence ID" value="NZ_JAJCVJ010000001.1"/>
</dbReference>
<comment type="function">
    <text evidence="1">Broad specificity carboxypetidase that releases amino acids sequentially from the C-terminus, including neutral, aromatic, polar and basic residues.</text>
</comment>
<keyword evidence="2" id="KW-0862">Zinc</keyword>
<feature type="compositionally biased region" description="Polar residues" evidence="4">
    <location>
        <begin position="1"/>
        <end position="14"/>
    </location>
</feature>
<keyword evidence="1" id="KW-0482">Metalloprotease</keyword>
<protein>
    <recommendedName>
        <fullName evidence="1">Metal-dependent carboxypeptidase</fullName>
        <ecNumber evidence="1">3.4.17.19</ecNumber>
    </recommendedName>
</protein>
<feature type="active site" description="Proton donor/acceptor" evidence="3">
    <location>
        <position position="279"/>
    </location>
</feature>
<name>A0ABD5R6R5_9EURY</name>
<keyword evidence="1" id="KW-0645">Protease</keyword>
<accession>A0ABD5R6R5</accession>
<gene>
    <name evidence="5" type="ORF">ACFPJ5_00820</name>
</gene>
<feature type="binding site" evidence="2">
    <location>
        <position position="307"/>
    </location>
    <ligand>
        <name>Zn(2+)</name>
        <dbReference type="ChEBI" id="CHEBI:29105"/>
        <note>catalytic</note>
    </ligand>
</feature>
<dbReference type="PROSITE" id="PS52034">
    <property type="entry name" value="PEPTIDASE_M32"/>
    <property type="match status" value="1"/>
</dbReference>
<evidence type="ECO:0000256" key="3">
    <source>
        <dbReference type="PIRSR" id="PIRSR006615-2"/>
    </source>
</evidence>
<dbReference type="PANTHER" id="PTHR34217">
    <property type="entry name" value="METAL-DEPENDENT CARBOXYPEPTIDASE"/>
    <property type="match status" value="1"/>
</dbReference>
<organism evidence="5 6">
    <name type="scientific">Salinirubrum litoreum</name>
    <dbReference type="NCBI Taxonomy" id="1126234"/>
    <lineage>
        <taxon>Archaea</taxon>
        <taxon>Methanobacteriati</taxon>
        <taxon>Methanobacteriota</taxon>
        <taxon>Stenosarchaea group</taxon>
        <taxon>Halobacteria</taxon>
        <taxon>Halobacteriales</taxon>
        <taxon>Haloferacaceae</taxon>
        <taxon>Salinirubrum</taxon>
    </lineage>
</organism>
<comment type="cofactor">
    <cofactor evidence="2">
        <name>Zn(2+)</name>
        <dbReference type="ChEBI" id="CHEBI:29105"/>
    </cofactor>
    <text evidence="2">Binds 1 zinc ion per subunit.</text>
</comment>
<evidence type="ECO:0000313" key="5">
    <source>
        <dbReference type="EMBL" id="MFC5365463.1"/>
    </source>
</evidence>
<keyword evidence="1 2" id="KW-0479">Metal-binding</keyword>
<sequence length="511" mass="58239">MSTDDSNSAESAATTDDPESPDAYDALLDRYRRISNLQQSAMFLNWDQQVTMPSGGAPGRAQQLSALTETSHELLVDDEVGDWLADLADAELSDEQSATVREIRTDYERSEAVPGELMGEISRTAAESQQIWQDAKADDDFDAFAPRLEQMRELQIERARHIAPEKPPYEVMYEDTYQTFPIEKMAALFDTLRAELPPLIADIEASDTDLADPFEGEYPEADQRALCEAALDFLGYDRDRGRLDTAPHPFMAGNQFDARVTTRFKPTDPLDALTATIHEFGHATYQLGLRQDKYGEPLGQSRGSVHESQSRFWENHVGRTKPFWEEFLPTLQEHLDGHDDLTVDEVYEAVNRVYPDNLIRVEADELTYHMHIILRCEIDRAYVAGDVEVAEIPQVWNEKMEEYLGVVPDTDTEGCLQDIHWTSRYAAFQTYTVGSVVAAQLNAAIREDLDVDGLIQDREFEPLREWMTEHVHRYGQRYETPELIEVATGEPLTADYFVDYVHEKFGELYDL</sequence>
<keyword evidence="1 5" id="KW-0378">Hydrolase</keyword>
<dbReference type="GO" id="GO:0006508">
    <property type="term" value="P:proteolysis"/>
    <property type="evidence" value="ECO:0007669"/>
    <property type="project" value="UniProtKB-UniRule"/>
</dbReference>
<evidence type="ECO:0000256" key="4">
    <source>
        <dbReference type="SAM" id="MobiDB-lite"/>
    </source>
</evidence>
<keyword evidence="6" id="KW-1185">Reference proteome</keyword>
<reference evidence="5 6" key="1">
    <citation type="journal article" date="2019" name="Int. J. Syst. Evol. Microbiol.">
        <title>The Global Catalogue of Microorganisms (GCM) 10K type strain sequencing project: providing services to taxonomists for standard genome sequencing and annotation.</title>
        <authorList>
            <consortium name="The Broad Institute Genomics Platform"/>
            <consortium name="The Broad Institute Genome Sequencing Center for Infectious Disease"/>
            <person name="Wu L."/>
            <person name="Ma J."/>
        </authorList>
    </citation>
    <scope>NUCLEOTIDE SEQUENCE [LARGE SCALE GENOMIC DNA]</scope>
    <source>
        <strain evidence="5 6">CGMCC 1.12237</strain>
    </source>
</reference>
<comment type="similarity">
    <text evidence="1">Belongs to the peptidase M32 family.</text>
</comment>
<keyword evidence="1 5" id="KW-0121">Carboxypeptidase</keyword>